<keyword evidence="1" id="KW-0175">Coiled coil</keyword>
<reference evidence="3" key="1">
    <citation type="submission" date="2022-07" db="EMBL/GenBank/DDBJ databases">
        <title>Genome analysis of Parmales, a sister group of diatoms, reveals the evolutionary specialization of diatoms from phago-mixotrophs to photoautotrophs.</title>
        <authorList>
            <person name="Ban H."/>
            <person name="Sato S."/>
            <person name="Yoshikawa S."/>
            <person name="Kazumasa Y."/>
            <person name="Nakamura Y."/>
            <person name="Ichinomiya M."/>
            <person name="Saitoh K."/>
            <person name="Sato N."/>
            <person name="Blanc-Mathieu R."/>
            <person name="Endo H."/>
            <person name="Kuwata A."/>
            <person name="Ogata H."/>
        </authorList>
    </citation>
    <scope>NUCLEOTIDE SEQUENCE</scope>
</reference>
<dbReference type="AlphaFoldDB" id="A0A9W6ZX88"/>
<feature type="region of interest" description="Disordered" evidence="2">
    <location>
        <begin position="1"/>
        <end position="67"/>
    </location>
</feature>
<evidence type="ECO:0000256" key="1">
    <source>
        <dbReference type="SAM" id="Coils"/>
    </source>
</evidence>
<evidence type="ECO:0000313" key="4">
    <source>
        <dbReference type="Proteomes" id="UP001165082"/>
    </source>
</evidence>
<dbReference type="EMBL" id="BRXZ01002408">
    <property type="protein sequence ID" value="GMH61416.1"/>
    <property type="molecule type" value="Genomic_DNA"/>
</dbReference>
<feature type="compositionally biased region" description="Polar residues" evidence="2">
    <location>
        <begin position="190"/>
        <end position="200"/>
    </location>
</feature>
<keyword evidence="4" id="KW-1185">Reference proteome</keyword>
<feature type="compositionally biased region" description="Polar residues" evidence="2">
    <location>
        <begin position="1"/>
        <end position="13"/>
    </location>
</feature>
<dbReference type="OrthoDB" id="196047at2759"/>
<dbReference type="Proteomes" id="UP001165082">
    <property type="component" value="Unassembled WGS sequence"/>
</dbReference>
<name>A0A9W6ZX88_9STRA</name>
<protein>
    <submittedName>
        <fullName evidence="3">Uncharacterized protein</fullName>
    </submittedName>
</protein>
<feature type="region of interest" description="Disordered" evidence="2">
    <location>
        <begin position="141"/>
        <end position="200"/>
    </location>
</feature>
<feature type="coiled-coil region" evidence="1">
    <location>
        <begin position="379"/>
        <end position="438"/>
    </location>
</feature>
<feature type="region of interest" description="Disordered" evidence="2">
    <location>
        <begin position="87"/>
        <end position="122"/>
    </location>
</feature>
<feature type="coiled-coil region" evidence="1">
    <location>
        <begin position="478"/>
        <end position="586"/>
    </location>
</feature>
<evidence type="ECO:0000313" key="3">
    <source>
        <dbReference type="EMBL" id="GMH61416.1"/>
    </source>
</evidence>
<comment type="caution">
    <text evidence="3">The sequence shown here is derived from an EMBL/GenBank/DDBJ whole genome shotgun (WGS) entry which is preliminary data.</text>
</comment>
<evidence type="ECO:0000256" key="2">
    <source>
        <dbReference type="SAM" id="MobiDB-lite"/>
    </source>
</evidence>
<proteinExistence type="predicted"/>
<sequence length="758" mass="83613">MSSSLSGAPTFGSSGRKKSTNSSTDWDSQMQSLLDAPVPKSVKDNNKKKNASKKKNGVGASSSAGDLLGLEDSADINAGGADISLEESMGSKSSMGKVRASSAIGGNSVGFGGSSNSVARRHSSANMASFDAGKLSALSRIHEANKSNLPSDSDSDSDDDSGVGSRGSKNAGSRGVSPRTTPGNLGGRGNTSLDKQVNQLRSEKEALIRAHATEIAEIKAGSRRSVKEASTASEDIARLKGELEDTRSKLRTQEEKRIRLEGELAAKDLKSTEERTLAQAQFNESSGESRRKYDNEARALAESHQRAIAELKRSHIEEIASVRQRGADAQLLESLSTQIKQTAGTLKILENQMITSKMASEAGRESQMEARERLLGEMEKNAKESMERSESQAARLQGSVGSIEDVMRALRNQNIEERERLKGEHKRLESLQESLMTERKMFLEANQEERSKIADRWAAFEVEKRKMEEDLSIRREEIDRGRAALERERAEFSRLQAEASRAAEAQVEDMGMEEKRLGEARQMLIRDVSVFEQRQEAAKAEIMNAEQTRLDIDKVRAKLDEDSLRFQDMQEELHRLAQQVHEKGAEAESKMGEAERIRMEGLAAQKQALAAKQSLDVEKLRIAEERRKADDERVAIAHEKMALLREQTNNRQLNMKLNSAVSVNKTEGGRMAWATVGGTRGGGLGSFGGGSGINNDPRNVEGYNREFLAGLRKQVDELRVGEMRVGVEEVSEWAQKEDDFMNRVRRMENREGREGGLE</sequence>
<feature type="compositionally biased region" description="Polar residues" evidence="2">
    <location>
        <begin position="20"/>
        <end position="32"/>
    </location>
</feature>
<accession>A0A9W6ZX88</accession>
<organism evidence="3 4">
    <name type="scientific">Triparma retinervis</name>
    <dbReference type="NCBI Taxonomy" id="2557542"/>
    <lineage>
        <taxon>Eukaryota</taxon>
        <taxon>Sar</taxon>
        <taxon>Stramenopiles</taxon>
        <taxon>Ochrophyta</taxon>
        <taxon>Bolidophyceae</taxon>
        <taxon>Parmales</taxon>
        <taxon>Triparmaceae</taxon>
        <taxon>Triparma</taxon>
    </lineage>
</organism>
<gene>
    <name evidence="3" type="ORF">TrRE_jg2634</name>
</gene>